<dbReference type="PANTHER" id="PTHR14136:SF17">
    <property type="entry name" value="BTB_POZ DOMAIN-CONTAINING PROTEIN KCTD9"/>
    <property type="match status" value="1"/>
</dbReference>
<gene>
    <name evidence="2" type="ORF">M0H32_06880</name>
</gene>
<dbReference type="EMBL" id="JALNMJ010000003">
    <property type="protein sequence ID" value="MCK7611878.1"/>
    <property type="molecule type" value="Genomic_DNA"/>
</dbReference>
<dbReference type="Proteomes" id="UP001431221">
    <property type="component" value="Unassembled WGS sequence"/>
</dbReference>
<reference evidence="2" key="1">
    <citation type="submission" date="2022-04" db="EMBL/GenBank/DDBJ databases">
        <title>Roseibium sp. CAU 1639 isolated from mud.</title>
        <authorList>
            <person name="Kim W."/>
        </authorList>
    </citation>
    <scope>NUCLEOTIDE SEQUENCE</scope>
    <source>
        <strain evidence="2">CAU 1639</strain>
    </source>
</reference>
<evidence type="ECO:0000313" key="2">
    <source>
        <dbReference type="EMBL" id="MCK7611878.1"/>
    </source>
</evidence>
<organism evidence="2 3">
    <name type="scientific">Roseibium sediminicola</name>
    <dbReference type="NCBI Taxonomy" id="2933272"/>
    <lineage>
        <taxon>Bacteria</taxon>
        <taxon>Pseudomonadati</taxon>
        <taxon>Pseudomonadota</taxon>
        <taxon>Alphaproteobacteria</taxon>
        <taxon>Hyphomicrobiales</taxon>
        <taxon>Stappiaceae</taxon>
        <taxon>Roseibium</taxon>
    </lineage>
</organism>
<dbReference type="SUPFAM" id="SSF141571">
    <property type="entry name" value="Pentapeptide repeat-like"/>
    <property type="match status" value="2"/>
</dbReference>
<dbReference type="RefSeq" id="WP_248152529.1">
    <property type="nucleotide sequence ID" value="NZ_JALNMJ010000003.1"/>
</dbReference>
<name>A0ABT0GSV7_9HYPH</name>
<comment type="caution">
    <text evidence="2">The sequence shown here is derived from an EMBL/GenBank/DDBJ whole genome shotgun (WGS) entry which is preliminary data.</text>
</comment>
<dbReference type="Pfam" id="PF00805">
    <property type="entry name" value="Pentapeptide"/>
    <property type="match status" value="2"/>
</dbReference>
<feature type="domain" description="DUF2169" evidence="1">
    <location>
        <begin position="21"/>
        <end position="300"/>
    </location>
</feature>
<dbReference type="Pfam" id="PF09937">
    <property type="entry name" value="DUF2169"/>
    <property type="match status" value="1"/>
</dbReference>
<protein>
    <submittedName>
        <fullName evidence="2">DUF2169 domain-containing protein</fullName>
    </submittedName>
</protein>
<dbReference type="InterPro" id="IPR018683">
    <property type="entry name" value="DUF2169"/>
</dbReference>
<keyword evidence="3" id="KW-1185">Reference proteome</keyword>
<evidence type="ECO:0000259" key="1">
    <source>
        <dbReference type="Pfam" id="PF09937"/>
    </source>
</evidence>
<dbReference type="PANTHER" id="PTHR14136">
    <property type="entry name" value="BTB_POZ DOMAIN-CONTAINING PROTEIN KCTD9"/>
    <property type="match status" value="1"/>
</dbReference>
<sequence length="1078" mass="116933">MPGIVKPSKVSAALQPHAVEGGSILTVSAFLLFDVAAPYKLLTEQALWPMVAEQMPDGGIFDKGQLKPRAEMIVAGHALAPGDQPVTGLKVTARLGTKVKRLAVFGDRVWRLTDRGVEIVGPQPFDKMPISELRAFGGQGHKSNPKGKGHKARQLVEAGLDAPLPNIERADTLILSPDDTPPPAHFGPIGADNPQRLQLTGTYDRHWQEHVSPCRPDDYNPLFHCDAPEDQRLESYFAGGEVFSITGMSRSGQPVEGTLPEFRMRGFVHRPSDDSLTEMALVCDTLTLFPNVEKAVLTFRGVTKSTDRFADDVGTVMLAVEHGFADPRPPEHYHRVFRLRTDPDDGYKHALSDFQLMPETDPAHLQAKREERLARARAERDRFLQNSQWFLEKTLQDQGLPAELAPPSDTTAIDDVPLVGLPTSEELANGDFDLAELIDEIEQLETSLTQKAQSEFARAGSTMRSLQEKLPENLRRHLPEPGALTADPAELDLDPEMEAALASEITPPDAIEQALQEAQSSHDCLGRASDLDALLSDALTSFNPHEQVSEEAIAGQCELARARAFRLTGGGLLHPVRQELDKNNPAQLDLPDFVEDRGAAIPEHAAGKTERLAANFPDTPEKVKLDFDPFAHLPESVTDRVEDTDRMKAGSASAMNRAAGLLAELNPSLAGDDPNKPLSNLMAMLETAPSLQDGEAELSIRDKIRDSGDTMVSALEESETSVEALLATGRRMSPAALFPMDPYFPETTLKVGAMVRKGLADGHDFKGADLAGLNLRGLDFSGKDLSGTFFEQADLTGASFADCCLDGAVFTSARLEDADFSGSSLASTNFSGANLRSARLNAVRLSDATVMGADLSGASVLGATLNHLTLMDCKLDFADFSGAQVTDLTVVRGSAIKLRFCNAVFEQAVFLELPMSEADFSCAKMNRVAFTMVEAPEAVFSRAQLAETGFHGNCNLTATHFESVKATQTSWNNAVLEEALFLRADCRASLFNKCNLQSVDGRAASFKECRFLQSDLKYGDFCAANFFSASLSQSDLRLASLRHANLYATDFMEARLAGCDLTDANLTNTNIAQGNHAL</sequence>
<accession>A0ABT0GSV7</accession>
<dbReference type="InterPro" id="IPR001646">
    <property type="entry name" value="5peptide_repeat"/>
</dbReference>
<dbReference type="InterPro" id="IPR051082">
    <property type="entry name" value="Pentapeptide-BTB/POZ_domain"/>
</dbReference>
<dbReference type="Gene3D" id="2.160.20.80">
    <property type="entry name" value="E3 ubiquitin-protein ligase SopA"/>
    <property type="match status" value="3"/>
</dbReference>
<evidence type="ECO:0000313" key="3">
    <source>
        <dbReference type="Proteomes" id="UP001431221"/>
    </source>
</evidence>
<proteinExistence type="predicted"/>
<dbReference type="Pfam" id="PF13599">
    <property type="entry name" value="Pentapeptide_4"/>
    <property type="match status" value="1"/>
</dbReference>